<keyword evidence="3" id="KW-1185">Reference proteome</keyword>
<reference evidence="2" key="1">
    <citation type="submission" date="2021-01" db="EMBL/GenBank/DDBJ databases">
        <title>Genomic Encyclopedia of Type Strains, Phase IV (KMG-IV): sequencing the most valuable type-strain genomes for metagenomic binning, comparative biology and taxonomic classification.</title>
        <authorList>
            <person name="Goeker M."/>
        </authorList>
    </citation>
    <scope>NUCLEOTIDE SEQUENCE</scope>
    <source>
        <strain evidence="2">DSM 25523</strain>
    </source>
</reference>
<dbReference type="AlphaFoldDB" id="A0A939BTH1"/>
<dbReference type="Proteomes" id="UP000717624">
    <property type="component" value="Unassembled WGS sequence"/>
</dbReference>
<dbReference type="Pfam" id="PF01973">
    <property type="entry name" value="MptE-like"/>
    <property type="match status" value="1"/>
</dbReference>
<evidence type="ECO:0000313" key="3">
    <source>
        <dbReference type="Proteomes" id="UP000717624"/>
    </source>
</evidence>
<protein>
    <recommendedName>
        <fullName evidence="1">6-hydroxymethylpterin diphosphokinase MptE-like domain-containing protein</fullName>
    </recommendedName>
</protein>
<accession>A0A939BTH1</accession>
<proteinExistence type="predicted"/>
<organism evidence="2 3">
    <name type="scientific">Brevibacillus fulvus</name>
    <dbReference type="NCBI Taxonomy" id="1125967"/>
    <lineage>
        <taxon>Bacteria</taxon>
        <taxon>Bacillati</taxon>
        <taxon>Bacillota</taxon>
        <taxon>Bacilli</taxon>
        <taxon>Bacillales</taxon>
        <taxon>Paenibacillaceae</taxon>
        <taxon>Brevibacillus</taxon>
    </lineage>
</organism>
<dbReference type="InterPro" id="IPR002826">
    <property type="entry name" value="MptE-like"/>
</dbReference>
<comment type="caution">
    <text evidence="2">The sequence shown here is derived from an EMBL/GenBank/DDBJ whole genome shotgun (WGS) entry which is preliminary data.</text>
</comment>
<evidence type="ECO:0000259" key="1">
    <source>
        <dbReference type="Pfam" id="PF01973"/>
    </source>
</evidence>
<sequence>MSPPKHIIQQDVIKGQAPSVFPEQAKNGLWTATVREADLPPFYLHSRYDPLKEARQFMMPHLENIRQEQPDMVVVYGAGCGYHLDVLLESIAELTVPIEVWETNVPMFLQHGKMAMYEKALRSERVAFVVTEHLAVFAERVEKWPEQNVYVIVHQPSLRAMPKHLEALKQALQDYAISQNSAVAFTKLLAHNFAQNTAVDWPSISAFRDLRVPAVLVSAGPSLKKALPYLNELKKHSLVGSVGTAAALLWQNGIIPDFVVMSDPKPGMMHQLQGWESEQVPLFFLSTLYAELVAQYKGPKFIVFQEGYAPAEERAAQRQEPTIQTGGSVATTLFSLVRSFGCQPICLVGQDLAYTDNQTHAEGTPAFAQWTGEARGQRVKSFDGAGTVLAPRNLLAYKKWFERQAAESEETFYNATEGGAFIEGFEHLSLPAFLQKVSSTEVTEVRAEFNRLVHNATQGSF</sequence>
<dbReference type="RefSeq" id="WP_204519207.1">
    <property type="nucleotide sequence ID" value="NZ_BAABIN010000019.1"/>
</dbReference>
<evidence type="ECO:0000313" key="2">
    <source>
        <dbReference type="EMBL" id="MBM7591498.1"/>
    </source>
</evidence>
<dbReference type="EMBL" id="JAFBEB010000012">
    <property type="protein sequence ID" value="MBM7591498.1"/>
    <property type="molecule type" value="Genomic_DNA"/>
</dbReference>
<dbReference type="PANTHER" id="PTHR41786">
    <property type="entry name" value="MOTILITY ACCESSORY FACTOR MAF"/>
    <property type="match status" value="1"/>
</dbReference>
<gene>
    <name evidence="2" type="ORF">JOD01_003149</name>
</gene>
<dbReference type="PANTHER" id="PTHR41786:SF1">
    <property type="entry name" value="6-HYDROXYMETHYLPTERIN DIPHOSPHOKINASE MPTE-LIKE DOMAIN-CONTAINING PROTEIN"/>
    <property type="match status" value="1"/>
</dbReference>
<name>A0A939BTH1_9BACL</name>
<feature type="domain" description="6-hydroxymethylpterin diphosphokinase MptE-like" evidence="1">
    <location>
        <begin position="190"/>
        <end position="356"/>
    </location>
</feature>